<evidence type="ECO:0000313" key="2">
    <source>
        <dbReference type="Proteomes" id="UP000651112"/>
    </source>
</evidence>
<proteinExistence type="predicted"/>
<dbReference type="Proteomes" id="UP000651112">
    <property type="component" value="Unassembled WGS sequence"/>
</dbReference>
<name>A0ABR7XRT0_9SPHI</name>
<dbReference type="EMBL" id="JACNYL010000001">
    <property type="protein sequence ID" value="MBD1420992.1"/>
    <property type="molecule type" value="Genomic_DNA"/>
</dbReference>
<reference evidence="1 2" key="1">
    <citation type="submission" date="2020-08" db="EMBL/GenBank/DDBJ databases">
        <title>Sphingobacterium sp. DN00404 isolated from aquaculture water.</title>
        <authorList>
            <person name="Zhang M."/>
        </authorList>
    </citation>
    <scope>NUCLEOTIDE SEQUENCE [LARGE SCALE GENOMIC DNA]</scope>
    <source>
        <strain evidence="1 2">KCTC 42746</strain>
    </source>
</reference>
<protein>
    <submittedName>
        <fullName evidence="1">Uncharacterized protein</fullName>
    </submittedName>
</protein>
<gene>
    <name evidence="1" type="ORF">H8B21_05325</name>
</gene>
<dbReference type="RefSeq" id="WP_190312711.1">
    <property type="nucleotide sequence ID" value="NZ_JACNYL010000001.1"/>
</dbReference>
<accession>A0ABR7XRT0</accession>
<sequence length="150" mass="16158">MKKIVLTITICLTGLLAHGQQRLSYSYDAAGNRTNRTVIVSAQAVSGQENQETTSPVYIDTLDGKELAIRPGKGNASLAVSVKGGTSTSGGRISLIGRGGKILTEQPISGETTIIKLDELSMGTYTMRIFLNRRSSIWKLVKLQTKTCKL</sequence>
<keyword evidence="2" id="KW-1185">Reference proteome</keyword>
<organism evidence="1 2">
    <name type="scientific">Sphingobacterium chuzhouense</name>
    <dbReference type="NCBI Taxonomy" id="1742264"/>
    <lineage>
        <taxon>Bacteria</taxon>
        <taxon>Pseudomonadati</taxon>
        <taxon>Bacteroidota</taxon>
        <taxon>Sphingobacteriia</taxon>
        <taxon>Sphingobacteriales</taxon>
        <taxon>Sphingobacteriaceae</taxon>
        <taxon>Sphingobacterium</taxon>
    </lineage>
</organism>
<comment type="caution">
    <text evidence="1">The sequence shown here is derived from an EMBL/GenBank/DDBJ whole genome shotgun (WGS) entry which is preliminary data.</text>
</comment>
<evidence type="ECO:0000313" key="1">
    <source>
        <dbReference type="EMBL" id="MBD1420992.1"/>
    </source>
</evidence>